<name>A0A8S1HF94_9PELO</name>
<organism evidence="1 2">
    <name type="scientific">Caenorhabditis auriculariae</name>
    <dbReference type="NCBI Taxonomy" id="2777116"/>
    <lineage>
        <taxon>Eukaryota</taxon>
        <taxon>Metazoa</taxon>
        <taxon>Ecdysozoa</taxon>
        <taxon>Nematoda</taxon>
        <taxon>Chromadorea</taxon>
        <taxon>Rhabditida</taxon>
        <taxon>Rhabditina</taxon>
        <taxon>Rhabditomorpha</taxon>
        <taxon>Rhabditoidea</taxon>
        <taxon>Rhabditidae</taxon>
        <taxon>Peloderinae</taxon>
        <taxon>Caenorhabditis</taxon>
    </lineage>
</organism>
<proteinExistence type="predicted"/>
<keyword evidence="2" id="KW-1185">Reference proteome</keyword>
<accession>A0A8S1HF94</accession>
<comment type="caution">
    <text evidence="1">The sequence shown here is derived from an EMBL/GenBank/DDBJ whole genome shotgun (WGS) entry which is preliminary data.</text>
</comment>
<dbReference type="AlphaFoldDB" id="A0A8S1HF94"/>
<evidence type="ECO:0000313" key="1">
    <source>
        <dbReference type="EMBL" id="CAD6193915.1"/>
    </source>
</evidence>
<reference evidence="1" key="1">
    <citation type="submission" date="2020-10" db="EMBL/GenBank/DDBJ databases">
        <authorList>
            <person name="Kikuchi T."/>
        </authorList>
    </citation>
    <scope>NUCLEOTIDE SEQUENCE</scope>
    <source>
        <strain evidence="1">NKZ352</strain>
    </source>
</reference>
<protein>
    <submittedName>
        <fullName evidence="1">Uncharacterized protein</fullName>
    </submittedName>
</protein>
<evidence type="ECO:0000313" key="2">
    <source>
        <dbReference type="Proteomes" id="UP000835052"/>
    </source>
</evidence>
<sequence>MVAQCTGKFWMPWFERIEAEDGRAAFLMQTPRSGGQLPPHPNMLMPDHQCVLVFVTNGVGFSLEHRIKEVRPECEIVKLDPQEGTDPKGLIRVVPAKFSLMVHRERPLLDDLTLLSIVLGVDHIDALYLDESVRYHDFNQVLSTEKRINQFAACQVTLTVSKPKTDVERQNFWNFVMRSLLRQTNAPVVAERISEDLLKLTFLSTFQQECTNKNFLLRYGL</sequence>
<gene>
    <name evidence="1" type="ORF">CAUJ_LOCUS9834</name>
</gene>
<dbReference type="Proteomes" id="UP000835052">
    <property type="component" value="Unassembled WGS sequence"/>
</dbReference>
<dbReference type="EMBL" id="CAJGYM010000039">
    <property type="protein sequence ID" value="CAD6193915.1"/>
    <property type="molecule type" value="Genomic_DNA"/>
</dbReference>